<feature type="region of interest" description="Disordered" evidence="7">
    <location>
        <begin position="1"/>
        <end position="29"/>
    </location>
</feature>
<dbReference type="OrthoDB" id="5072at2759"/>
<dbReference type="GO" id="GO:0006364">
    <property type="term" value="P:rRNA processing"/>
    <property type="evidence" value="ECO:0007669"/>
    <property type="project" value="TreeGrafter"/>
</dbReference>
<dbReference type="PIRSF" id="PIRSF017302">
    <property type="entry name" value="Gltscr2"/>
    <property type="match status" value="1"/>
</dbReference>
<feature type="compositionally biased region" description="Basic residues" evidence="7">
    <location>
        <begin position="322"/>
        <end position="335"/>
    </location>
</feature>
<keyword evidence="5" id="KW-0690">Ribosome biogenesis</keyword>
<evidence type="ECO:0000256" key="2">
    <source>
        <dbReference type="ARBA" id="ARBA00004642"/>
    </source>
</evidence>
<feature type="region of interest" description="Disordered" evidence="7">
    <location>
        <begin position="166"/>
        <end position="194"/>
    </location>
</feature>
<keyword evidence="6" id="KW-0539">Nucleus</keyword>
<dbReference type="AlphaFoldDB" id="A0A1R1PLQ9"/>
<feature type="compositionally biased region" description="Acidic residues" evidence="7">
    <location>
        <begin position="263"/>
        <end position="273"/>
    </location>
</feature>
<feature type="compositionally biased region" description="Basic and acidic residues" evidence="7">
    <location>
        <begin position="274"/>
        <end position="294"/>
    </location>
</feature>
<dbReference type="GO" id="GO:0000027">
    <property type="term" value="P:ribosomal large subunit assembly"/>
    <property type="evidence" value="ECO:0007669"/>
    <property type="project" value="TreeGrafter"/>
</dbReference>
<feature type="region of interest" description="Disordered" evidence="7">
    <location>
        <begin position="259"/>
        <end position="351"/>
    </location>
</feature>
<evidence type="ECO:0000313" key="9">
    <source>
        <dbReference type="Proteomes" id="UP000188320"/>
    </source>
</evidence>
<comment type="subcellular location">
    <subcellularLocation>
        <location evidence="1">Nucleus</location>
        <location evidence="1">Nucleolus</location>
    </subcellularLocation>
    <subcellularLocation>
        <location evidence="2">Nucleus</location>
        <location evidence="2">Nucleoplasm</location>
    </subcellularLocation>
</comment>
<dbReference type="EMBL" id="LSSK01000797">
    <property type="protein sequence ID" value="OMH81877.1"/>
    <property type="molecule type" value="Genomic_DNA"/>
</dbReference>
<feature type="compositionally biased region" description="Polar residues" evidence="7">
    <location>
        <begin position="1"/>
        <end position="11"/>
    </location>
</feature>
<dbReference type="PANTHER" id="PTHR14211:SF7">
    <property type="entry name" value="RIBOSOME BIOGENESIS PROTEIN NOP53"/>
    <property type="match status" value="1"/>
</dbReference>
<dbReference type="GO" id="GO:0008097">
    <property type="term" value="F:5S rRNA binding"/>
    <property type="evidence" value="ECO:0007669"/>
    <property type="project" value="TreeGrafter"/>
</dbReference>
<evidence type="ECO:0000313" key="8">
    <source>
        <dbReference type="EMBL" id="OMH81877.1"/>
    </source>
</evidence>
<dbReference type="InterPro" id="IPR011687">
    <property type="entry name" value="Nop53/GLTSCR2"/>
</dbReference>
<dbReference type="Pfam" id="PF07767">
    <property type="entry name" value="Nop53"/>
    <property type="match status" value="1"/>
</dbReference>
<comment type="similarity">
    <text evidence="3">Belongs to the NOP53 family.</text>
</comment>
<evidence type="ECO:0000256" key="1">
    <source>
        <dbReference type="ARBA" id="ARBA00004604"/>
    </source>
</evidence>
<gene>
    <name evidence="8" type="ORF">AX774_g4651</name>
</gene>
<comment type="caution">
    <text evidence="8">The sequence shown here is derived from an EMBL/GenBank/DDBJ whole genome shotgun (WGS) entry which is preliminary data.</text>
</comment>
<feature type="compositionally biased region" description="Basic and acidic residues" evidence="7">
    <location>
        <begin position="171"/>
        <end position="180"/>
    </location>
</feature>
<evidence type="ECO:0000256" key="7">
    <source>
        <dbReference type="SAM" id="MobiDB-lite"/>
    </source>
</evidence>
<dbReference type="GO" id="GO:0005730">
    <property type="term" value="C:nucleolus"/>
    <property type="evidence" value="ECO:0007669"/>
    <property type="project" value="UniProtKB-SubCell"/>
</dbReference>
<dbReference type="Proteomes" id="UP000188320">
    <property type="component" value="Unassembled WGS sequence"/>
</dbReference>
<dbReference type="GO" id="GO:0005654">
    <property type="term" value="C:nucleoplasm"/>
    <property type="evidence" value="ECO:0007669"/>
    <property type="project" value="UniProtKB-SubCell"/>
</dbReference>
<protein>
    <recommendedName>
        <fullName evidence="4">Ribosome biogenesis protein NOP53</fullName>
    </recommendedName>
</protein>
<accession>A0A1R1PLQ9</accession>
<reference evidence="9" key="1">
    <citation type="submission" date="2017-01" db="EMBL/GenBank/DDBJ databases">
        <authorList>
            <person name="Wang Y."/>
            <person name="White M."/>
            <person name="Kvist S."/>
            <person name="Moncalvo J.-M."/>
        </authorList>
    </citation>
    <scope>NUCLEOTIDE SEQUENCE [LARGE SCALE GENOMIC DNA]</scope>
    <source>
        <strain evidence="9">COL-18-3</strain>
    </source>
</reference>
<sequence length="485" mass="55470">MENSKNNSTTVRTKRDRTKNSRKSKSAWRKNIDLNQVQSGLEQVLEEKIKGGAVIQDQANEQLFQIDTLPNAKVTVSKKHKKLKLDELLENKSKIMVPGKSTTETIPSGVKGNKVNRIERAQLMKMAGLKRKLSPLDSILAKSADIKDQRKKSKSMKKKKFYDLWSSSENNNDKLPEKNKKSSQSLIENKKLDTTAIVMPEPGMSYRPVEQDRQDMMMRVASGIQAMIDREKKSALKAGSFKGYKKDDDVRERANVIISEQFEQNDQEEEEEEKKEKEKKEEKADEEKEEKSGSEGESENDSDDTLANKDSNEKNNTINNKQLKKKLAKAQKRRQKELAKKNSQLNKTKTKQQFKNLNQLVSLVDAKLQAREESSKLLAQLNDHNAKQPKRKLGKYKIKEHYYNVNMNNDINTTTTTTTTTDSASGSVSASSSLLLNVKSSTADLLEDSFANLQRRNLIEPRVPVIPSRRYTVKYTEKWSYKDFK</sequence>
<dbReference type="PANTHER" id="PTHR14211">
    <property type="entry name" value="GLIOMA SUPPRESSOR CANDIDATE REGION GENE 2"/>
    <property type="match status" value="1"/>
</dbReference>
<proteinExistence type="inferred from homology"/>
<organism evidence="8 9">
    <name type="scientific">Zancudomyces culisetae</name>
    <name type="common">Gut fungus</name>
    <name type="synonym">Smittium culisetae</name>
    <dbReference type="NCBI Taxonomy" id="1213189"/>
    <lineage>
        <taxon>Eukaryota</taxon>
        <taxon>Fungi</taxon>
        <taxon>Fungi incertae sedis</taxon>
        <taxon>Zoopagomycota</taxon>
        <taxon>Kickxellomycotina</taxon>
        <taxon>Harpellomycetes</taxon>
        <taxon>Harpellales</taxon>
        <taxon>Legeriomycetaceae</taxon>
        <taxon>Zancudomyces</taxon>
    </lineage>
</organism>
<keyword evidence="9" id="KW-1185">Reference proteome</keyword>
<evidence type="ECO:0000256" key="6">
    <source>
        <dbReference type="ARBA" id="ARBA00023242"/>
    </source>
</evidence>
<name>A0A1R1PLQ9_ZANCU</name>
<feature type="compositionally biased region" description="Basic residues" evidence="7">
    <location>
        <begin position="12"/>
        <end position="28"/>
    </location>
</feature>
<evidence type="ECO:0000256" key="4">
    <source>
        <dbReference type="ARBA" id="ARBA00018339"/>
    </source>
</evidence>
<evidence type="ECO:0000256" key="5">
    <source>
        <dbReference type="ARBA" id="ARBA00022517"/>
    </source>
</evidence>
<evidence type="ECO:0000256" key="3">
    <source>
        <dbReference type="ARBA" id="ARBA00008838"/>
    </source>
</evidence>
<feature type="compositionally biased region" description="Polar residues" evidence="7">
    <location>
        <begin position="341"/>
        <end position="351"/>
    </location>
</feature>